<dbReference type="Proteomes" id="UP000519439">
    <property type="component" value="Unassembled WGS sequence"/>
</dbReference>
<evidence type="ECO:0000313" key="1">
    <source>
        <dbReference type="EMBL" id="MBB4040726.1"/>
    </source>
</evidence>
<keyword evidence="1" id="KW-0489">Methyltransferase</keyword>
<dbReference type="AlphaFoldDB" id="A0A7W6N8J8"/>
<dbReference type="CDD" id="cd02440">
    <property type="entry name" value="AdoMet_MTases"/>
    <property type="match status" value="1"/>
</dbReference>
<dbReference type="SUPFAM" id="SSF53335">
    <property type="entry name" value="S-adenosyl-L-methionine-dependent methyltransferases"/>
    <property type="match status" value="1"/>
</dbReference>
<evidence type="ECO:0000313" key="2">
    <source>
        <dbReference type="Proteomes" id="UP000519439"/>
    </source>
</evidence>
<dbReference type="InterPro" id="IPR029063">
    <property type="entry name" value="SAM-dependent_MTases_sf"/>
</dbReference>
<dbReference type="GO" id="GO:0032259">
    <property type="term" value="P:methylation"/>
    <property type="evidence" value="ECO:0007669"/>
    <property type="project" value="UniProtKB-KW"/>
</dbReference>
<comment type="caution">
    <text evidence="1">The sequence shown here is derived from an EMBL/GenBank/DDBJ whole genome shotgun (WGS) entry which is preliminary data.</text>
</comment>
<organism evidence="1 2">
    <name type="scientific">Microvirga flocculans</name>
    <dbReference type="NCBI Taxonomy" id="217168"/>
    <lineage>
        <taxon>Bacteria</taxon>
        <taxon>Pseudomonadati</taxon>
        <taxon>Pseudomonadota</taxon>
        <taxon>Alphaproteobacteria</taxon>
        <taxon>Hyphomicrobiales</taxon>
        <taxon>Methylobacteriaceae</taxon>
        <taxon>Microvirga</taxon>
    </lineage>
</organism>
<protein>
    <submittedName>
        <fullName evidence="1">SAM-dependent methyltransferase</fullName>
    </submittedName>
</protein>
<sequence length="273" mass="31291">MKGDVRTLDRIRFHYEVERSLSDQLRHAPASERGKLYHSLYNELFTRVTDHEQFQMKSNEEATERETALQLGRIKPLLRKSDIYCEIGAGDCALAIKVSKYVKKAYAIDVSEIISDNVKFPENLEFILSDGISIPIPENTVDLAYSNQLMEHLHPEDSISQLNNIYKILKPGGKYVCITPNRLSGPHDISRYFDDVATGFHLKEYTNYDLKDVFAKAGFRKFRAILSWQHLVVPWLMPLAPFIPIERALENLPRTPRRRASAALGAIKFVAIK</sequence>
<proteinExistence type="predicted"/>
<dbReference type="RefSeq" id="WP_027316315.1">
    <property type="nucleotide sequence ID" value="NZ_JACIDC010000007.1"/>
</dbReference>
<dbReference type="GO" id="GO:0008168">
    <property type="term" value="F:methyltransferase activity"/>
    <property type="evidence" value="ECO:0007669"/>
    <property type="project" value="UniProtKB-KW"/>
</dbReference>
<dbReference type="Gene3D" id="3.40.50.150">
    <property type="entry name" value="Vaccinia Virus protein VP39"/>
    <property type="match status" value="1"/>
</dbReference>
<reference evidence="1 2" key="1">
    <citation type="submission" date="2020-08" db="EMBL/GenBank/DDBJ databases">
        <title>Genomic Encyclopedia of Type Strains, Phase IV (KMG-IV): sequencing the most valuable type-strain genomes for metagenomic binning, comparative biology and taxonomic classification.</title>
        <authorList>
            <person name="Goeker M."/>
        </authorList>
    </citation>
    <scope>NUCLEOTIDE SEQUENCE [LARGE SCALE GENOMIC DNA]</scope>
    <source>
        <strain evidence="1 2">DSM 15743</strain>
    </source>
</reference>
<accession>A0A7W6N8J8</accession>
<dbReference type="Pfam" id="PF13489">
    <property type="entry name" value="Methyltransf_23"/>
    <property type="match status" value="1"/>
</dbReference>
<gene>
    <name evidence="1" type="ORF">GGR34_002383</name>
</gene>
<name>A0A7W6N8J8_9HYPH</name>
<keyword evidence="1" id="KW-0808">Transferase</keyword>
<dbReference type="EMBL" id="JACIDC010000007">
    <property type="protein sequence ID" value="MBB4040726.1"/>
    <property type="molecule type" value="Genomic_DNA"/>
</dbReference>
<keyword evidence="2" id="KW-1185">Reference proteome</keyword>